<proteinExistence type="predicted"/>
<sequence>MSFFDKAKNALEDAVDKHGDKIADGIDKAAQLADDKTGGKHSEKIATGAEKARDALDKLDGKNDDLR</sequence>
<protein>
    <recommendedName>
        <fullName evidence="4">Antitoxin</fullName>
    </recommendedName>
</protein>
<dbReference type="EMBL" id="BAAAQR010000006">
    <property type="protein sequence ID" value="GAA2146745.1"/>
    <property type="molecule type" value="Genomic_DNA"/>
</dbReference>
<evidence type="ECO:0000313" key="2">
    <source>
        <dbReference type="EMBL" id="GAA2146745.1"/>
    </source>
</evidence>
<name>A0ABN2ZSZ6_9ACTN</name>
<evidence type="ECO:0000313" key="3">
    <source>
        <dbReference type="Proteomes" id="UP001501771"/>
    </source>
</evidence>
<feature type="region of interest" description="Disordered" evidence="1">
    <location>
        <begin position="32"/>
        <end position="67"/>
    </location>
</feature>
<gene>
    <name evidence="2" type="ORF">GCM10009844_23270</name>
</gene>
<dbReference type="Proteomes" id="UP001501771">
    <property type="component" value="Unassembled WGS sequence"/>
</dbReference>
<organism evidence="2 3">
    <name type="scientific">Nocardioides koreensis</name>
    <dbReference type="NCBI Taxonomy" id="433651"/>
    <lineage>
        <taxon>Bacteria</taxon>
        <taxon>Bacillati</taxon>
        <taxon>Actinomycetota</taxon>
        <taxon>Actinomycetes</taxon>
        <taxon>Propionibacteriales</taxon>
        <taxon>Nocardioidaceae</taxon>
        <taxon>Nocardioides</taxon>
    </lineage>
</organism>
<dbReference type="Pfam" id="PF14013">
    <property type="entry name" value="MT0933_antitox"/>
    <property type="match status" value="1"/>
</dbReference>
<keyword evidence="3" id="KW-1185">Reference proteome</keyword>
<reference evidence="2 3" key="1">
    <citation type="journal article" date="2019" name="Int. J. Syst. Evol. Microbiol.">
        <title>The Global Catalogue of Microorganisms (GCM) 10K type strain sequencing project: providing services to taxonomists for standard genome sequencing and annotation.</title>
        <authorList>
            <consortium name="The Broad Institute Genomics Platform"/>
            <consortium name="The Broad Institute Genome Sequencing Center for Infectious Disease"/>
            <person name="Wu L."/>
            <person name="Ma J."/>
        </authorList>
    </citation>
    <scope>NUCLEOTIDE SEQUENCE [LARGE SCALE GENOMIC DNA]</scope>
    <source>
        <strain evidence="2 3">JCM 16022</strain>
    </source>
</reference>
<accession>A0ABN2ZSZ6</accession>
<evidence type="ECO:0000256" key="1">
    <source>
        <dbReference type="SAM" id="MobiDB-lite"/>
    </source>
</evidence>
<dbReference type="InterPro" id="IPR028037">
    <property type="entry name" value="Antitoxin_Rv0909/MT0933"/>
</dbReference>
<evidence type="ECO:0008006" key="4">
    <source>
        <dbReference type="Google" id="ProtNLM"/>
    </source>
</evidence>
<dbReference type="RefSeq" id="WP_344151872.1">
    <property type="nucleotide sequence ID" value="NZ_BAAAQR010000006.1"/>
</dbReference>
<comment type="caution">
    <text evidence="2">The sequence shown here is derived from an EMBL/GenBank/DDBJ whole genome shotgun (WGS) entry which is preliminary data.</text>
</comment>